<keyword evidence="2 3" id="KW-0040">ANK repeat</keyword>
<reference evidence="4 5" key="1">
    <citation type="submission" date="2019-10" db="EMBL/GenBank/DDBJ databases">
        <authorList>
            <person name="Palmer J.M."/>
        </authorList>
    </citation>
    <scope>NUCLEOTIDE SEQUENCE [LARGE SCALE GENOMIC DNA]</scope>
    <source>
        <strain evidence="4 5">TWF730</strain>
    </source>
</reference>
<dbReference type="PROSITE" id="PS50088">
    <property type="entry name" value="ANK_REPEAT"/>
    <property type="match status" value="1"/>
</dbReference>
<dbReference type="AlphaFoldDB" id="A0AAV9VBN3"/>
<evidence type="ECO:0000256" key="1">
    <source>
        <dbReference type="ARBA" id="ARBA00022737"/>
    </source>
</evidence>
<dbReference type="InterPro" id="IPR036770">
    <property type="entry name" value="Ankyrin_rpt-contain_sf"/>
</dbReference>
<dbReference type="SMART" id="SM00248">
    <property type="entry name" value="ANK"/>
    <property type="match status" value="4"/>
</dbReference>
<evidence type="ECO:0000256" key="2">
    <source>
        <dbReference type="ARBA" id="ARBA00023043"/>
    </source>
</evidence>
<accession>A0AAV9VBN3</accession>
<dbReference type="EMBL" id="JAVHNS010000004">
    <property type="protein sequence ID" value="KAK6358102.1"/>
    <property type="molecule type" value="Genomic_DNA"/>
</dbReference>
<proteinExistence type="predicted"/>
<dbReference type="SUPFAM" id="SSF48403">
    <property type="entry name" value="Ankyrin repeat"/>
    <property type="match status" value="1"/>
</dbReference>
<feature type="repeat" description="ANK" evidence="3">
    <location>
        <begin position="19"/>
        <end position="51"/>
    </location>
</feature>
<evidence type="ECO:0000256" key="3">
    <source>
        <dbReference type="PROSITE-ProRule" id="PRU00023"/>
    </source>
</evidence>
<evidence type="ECO:0000313" key="4">
    <source>
        <dbReference type="EMBL" id="KAK6358102.1"/>
    </source>
</evidence>
<name>A0AAV9VBN3_9PEZI</name>
<dbReference type="InterPro" id="IPR002110">
    <property type="entry name" value="Ankyrin_rpt"/>
</dbReference>
<comment type="caution">
    <text evidence="4">The sequence shown here is derived from an EMBL/GenBank/DDBJ whole genome shotgun (WGS) entry which is preliminary data.</text>
</comment>
<keyword evidence="1" id="KW-0677">Repeat</keyword>
<dbReference type="PANTHER" id="PTHR24198">
    <property type="entry name" value="ANKYRIN REPEAT AND PROTEIN KINASE DOMAIN-CONTAINING PROTEIN"/>
    <property type="match status" value="1"/>
</dbReference>
<organism evidence="4 5">
    <name type="scientific">Orbilia blumenaviensis</name>
    <dbReference type="NCBI Taxonomy" id="1796055"/>
    <lineage>
        <taxon>Eukaryota</taxon>
        <taxon>Fungi</taxon>
        <taxon>Dikarya</taxon>
        <taxon>Ascomycota</taxon>
        <taxon>Pezizomycotina</taxon>
        <taxon>Orbiliomycetes</taxon>
        <taxon>Orbiliales</taxon>
        <taxon>Orbiliaceae</taxon>
        <taxon>Orbilia</taxon>
    </lineage>
</organism>
<protein>
    <recommendedName>
        <fullName evidence="6">Ankyrin repeat protein</fullName>
    </recommendedName>
</protein>
<dbReference type="PANTHER" id="PTHR24198:SF195">
    <property type="entry name" value="DEATH DOMAIN-CONTAINING PROTEIN"/>
    <property type="match status" value="1"/>
</dbReference>
<evidence type="ECO:0000313" key="5">
    <source>
        <dbReference type="Proteomes" id="UP001373714"/>
    </source>
</evidence>
<dbReference type="Proteomes" id="UP001373714">
    <property type="component" value="Unassembled WGS sequence"/>
</dbReference>
<dbReference type="PROSITE" id="PS50297">
    <property type="entry name" value="ANK_REP_REGION"/>
    <property type="match status" value="1"/>
</dbReference>
<evidence type="ECO:0008006" key="6">
    <source>
        <dbReference type="Google" id="ProtNLM"/>
    </source>
</evidence>
<dbReference type="Pfam" id="PF12796">
    <property type="entry name" value="Ank_2"/>
    <property type="match status" value="1"/>
</dbReference>
<gene>
    <name evidence="4" type="ORF">TWF730_007457</name>
</gene>
<sequence length="418" mass="47589">MYVKRLLQKDANPDVKDIKGTTPLYTAVSAKDLEGVTLLLEHGRDVSFMINDDDVHGQTALIKIAMEVRTQEDLRIMDILVRNGTNLQRASIWTGRNALFYCGLSRRDNGGETILHHSVSSFDNKVMIDYILAALTPLERSDLLEKKGGDWQMTPFLKGIDTRNFVHAAYLLDFGASPFAADSRGISAGSRFLQRFASLKDFPQPDTPLFHASRKLFHAFAFAPDCQGYSRIFCGSNKVLESYLNHELDPLTEIEDDWSALDFAHAFGKQSPMQGRIARYNDMLSNRRMEWRQNSKPIQTWGSESFHSRIIISADERRCTAHRKDQEMNKRTKRNTGLEAMRARTDKPIAPYDELLYFEMEILEISSESPEFAIGLTRERDFTKYLSDAKIDVKYKALGLRKGDIAGCGYRQTEGVVF</sequence>
<dbReference type="Gene3D" id="1.25.40.20">
    <property type="entry name" value="Ankyrin repeat-containing domain"/>
    <property type="match status" value="2"/>
</dbReference>
<keyword evidence="5" id="KW-1185">Reference proteome</keyword>